<feature type="domain" description="PepSY" evidence="1">
    <location>
        <begin position="96"/>
        <end position="150"/>
    </location>
</feature>
<name>A0A347WL83_9LACT</name>
<dbReference type="InterPro" id="IPR025711">
    <property type="entry name" value="PepSY"/>
</dbReference>
<dbReference type="RefSeq" id="WP_118990740.1">
    <property type="nucleotide sequence ID" value="NZ_CP023434.1"/>
</dbReference>
<organism evidence="2 3">
    <name type="scientific">Suicoccus acidiformans</name>
    <dbReference type="NCBI Taxonomy" id="2036206"/>
    <lineage>
        <taxon>Bacteria</taxon>
        <taxon>Bacillati</taxon>
        <taxon>Bacillota</taxon>
        <taxon>Bacilli</taxon>
        <taxon>Lactobacillales</taxon>
        <taxon>Aerococcaceae</taxon>
        <taxon>Suicoccus</taxon>
    </lineage>
</organism>
<sequence>MSSRTVRNLTVFFLLLLIVLLLIFSRSQQSIRQAEAEALAIIEADYQVDNVNNFYWLITNDTYFSLDFTNASGKEMYAIIAQAGGEVTYYDHAELITEADALSLAKNYNDVEDFLNVRLGLLEELPVWEVTFRAPDQSMAYYYINAKNGEWVQTIGNL</sequence>
<protein>
    <recommendedName>
        <fullName evidence="1">PepSY domain-containing protein</fullName>
    </recommendedName>
</protein>
<proteinExistence type="predicted"/>
<dbReference type="Pfam" id="PF03413">
    <property type="entry name" value="PepSY"/>
    <property type="match status" value="1"/>
</dbReference>
<gene>
    <name evidence="2" type="ORF">CL176_07425</name>
</gene>
<dbReference type="Proteomes" id="UP000263232">
    <property type="component" value="Chromosome"/>
</dbReference>
<dbReference type="InterPro" id="IPR046350">
    <property type="entry name" value="Cystatin_sf"/>
</dbReference>
<dbReference type="OrthoDB" id="2242521at2"/>
<dbReference type="AlphaFoldDB" id="A0A347WL83"/>
<keyword evidence="3" id="KW-1185">Reference proteome</keyword>
<accession>A0A347WL83</accession>
<evidence type="ECO:0000259" key="1">
    <source>
        <dbReference type="Pfam" id="PF03413"/>
    </source>
</evidence>
<dbReference type="EMBL" id="CP023434">
    <property type="protein sequence ID" value="AXY25840.1"/>
    <property type="molecule type" value="Genomic_DNA"/>
</dbReference>
<evidence type="ECO:0000313" key="2">
    <source>
        <dbReference type="EMBL" id="AXY25840.1"/>
    </source>
</evidence>
<evidence type="ECO:0000313" key="3">
    <source>
        <dbReference type="Proteomes" id="UP000263232"/>
    </source>
</evidence>
<dbReference type="KEGG" id="abae:CL176_07425"/>
<dbReference type="SUPFAM" id="SSF54403">
    <property type="entry name" value="Cystatin/monellin"/>
    <property type="match status" value="2"/>
</dbReference>
<reference evidence="2 3" key="1">
    <citation type="submission" date="2017-09" db="EMBL/GenBank/DDBJ databases">
        <title>Complete genome sequence of Oxytococcus suis strain ZY16052.</title>
        <authorList>
            <person name="Li F."/>
        </authorList>
    </citation>
    <scope>NUCLEOTIDE SEQUENCE [LARGE SCALE GENOMIC DNA]</scope>
    <source>
        <strain evidence="2 3">ZY16052</strain>
    </source>
</reference>
<dbReference type="Gene3D" id="3.10.450.40">
    <property type="match status" value="2"/>
</dbReference>